<reference evidence="6" key="1">
    <citation type="submission" date="2019-11" db="EMBL/GenBank/DDBJ databases">
        <title>Genome sequence of Heliorestis convoluta strain HH, an alkaliphilic and minimalistic phototrophic bacterium from a soda lake in Egypt.</title>
        <authorList>
            <person name="Dewey E.D."/>
            <person name="Stokes L.M."/>
            <person name="Burchell B.M."/>
            <person name="Shaffer K.N."/>
            <person name="Huntington A.M."/>
            <person name="Baker J.M."/>
            <person name="Nadendla S."/>
            <person name="Giglio M.G."/>
            <person name="Touchman J.W."/>
            <person name="Blankenship R.E."/>
            <person name="Madigan M.T."/>
            <person name="Sattley W.M."/>
        </authorList>
    </citation>
    <scope>NUCLEOTIDE SEQUENCE [LARGE SCALE GENOMIC DNA]</scope>
    <source>
        <strain evidence="6">HH</strain>
    </source>
</reference>
<dbReference type="InterPro" id="IPR012854">
    <property type="entry name" value="Cu_amine_oxidase-like_N"/>
</dbReference>
<dbReference type="KEGG" id="hcv:FTV88_3357"/>
<proteinExistence type="predicted"/>
<keyword evidence="1" id="KW-0175">Coiled coil</keyword>
<dbReference type="Pfam" id="PF07833">
    <property type="entry name" value="Cu_amine_oxidN1"/>
    <property type="match status" value="1"/>
</dbReference>
<protein>
    <submittedName>
        <fullName evidence="5">Copper amine oxidase N-terminal domain-containing protein</fullName>
    </submittedName>
</protein>
<feature type="coiled-coil region" evidence="1">
    <location>
        <begin position="91"/>
        <end position="173"/>
    </location>
</feature>
<dbReference type="AlphaFoldDB" id="A0A5Q2N7M6"/>
<evidence type="ECO:0000256" key="3">
    <source>
        <dbReference type="SAM" id="SignalP"/>
    </source>
</evidence>
<evidence type="ECO:0000313" key="5">
    <source>
        <dbReference type="EMBL" id="QGG49422.1"/>
    </source>
</evidence>
<feature type="chain" id="PRO_5024437351" evidence="3">
    <location>
        <begin position="23"/>
        <end position="376"/>
    </location>
</feature>
<dbReference type="InterPro" id="IPR036582">
    <property type="entry name" value="Mao_N_sf"/>
</dbReference>
<keyword evidence="3" id="KW-0732">Signal</keyword>
<dbReference type="Proteomes" id="UP000366051">
    <property type="component" value="Chromosome"/>
</dbReference>
<dbReference type="Gene3D" id="3.30.457.10">
    <property type="entry name" value="Copper amine oxidase-like, N-terminal domain"/>
    <property type="match status" value="2"/>
</dbReference>
<keyword evidence="6" id="KW-1185">Reference proteome</keyword>
<dbReference type="RefSeq" id="WP_153726415.1">
    <property type="nucleotide sequence ID" value="NZ_CP045875.1"/>
</dbReference>
<evidence type="ECO:0000256" key="1">
    <source>
        <dbReference type="SAM" id="Coils"/>
    </source>
</evidence>
<evidence type="ECO:0000256" key="2">
    <source>
        <dbReference type="SAM" id="MobiDB-lite"/>
    </source>
</evidence>
<sequence>MKHALKITCTLLFSGLCVTALAIGEAEAKNDRPGQPGNMGQAVRAAVHESLRERNIPAGPKNNAVQVRTVAAEKVEATEEEMTLQGFAVELAEEDVEIINEEELAEEIEEAINEEIVEEQPEQVEEEVIEEDKQQGPLSKQELKKLKKELQLQRKLERKQNQALAKAQKEEMKNRAVQDRLFVHGQRLTYDVPPVIREGRVLVPVRAITEGMGAQVDWNQESKLITITRDGVTVELSLDSSVIRVNGVEQVMDTAPSLYNNRTLVPLRFISIALGDRVLYDEETGEIDIIEEELAEEIEEEIADEIVEEEIVEDAIEEEIVEEVTEEDIIVDEEAKEEDLLEEELLEEDTDEKDLIEDEASEDVTEDEEENLEEEI</sequence>
<name>A0A5Q2N7M6_9FIRM</name>
<gene>
    <name evidence="5" type="ORF">FTV88_3357</name>
</gene>
<feature type="signal peptide" evidence="3">
    <location>
        <begin position="1"/>
        <end position="22"/>
    </location>
</feature>
<dbReference type="SUPFAM" id="SSF55383">
    <property type="entry name" value="Copper amine oxidase, domain N"/>
    <property type="match status" value="2"/>
</dbReference>
<evidence type="ECO:0000313" key="6">
    <source>
        <dbReference type="Proteomes" id="UP000366051"/>
    </source>
</evidence>
<organism evidence="5 6">
    <name type="scientific">Heliorestis convoluta</name>
    <dbReference type="NCBI Taxonomy" id="356322"/>
    <lineage>
        <taxon>Bacteria</taxon>
        <taxon>Bacillati</taxon>
        <taxon>Bacillota</taxon>
        <taxon>Clostridia</taxon>
        <taxon>Eubacteriales</taxon>
        <taxon>Heliobacteriaceae</taxon>
        <taxon>Heliorestis</taxon>
    </lineage>
</organism>
<evidence type="ECO:0000259" key="4">
    <source>
        <dbReference type="Pfam" id="PF07833"/>
    </source>
</evidence>
<feature type="domain" description="Copper amine oxidase-like N-terminal" evidence="4">
    <location>
        <begin position="183"/>
        <end position="288"/>
    </location>
</feature>
<feature type="coiled-coil region" evidence="1">
    <location>
        <begin position="280"/>
        <end position="315"/>
    </location>
</feature>
<accession>A0A5Q2N7M6</accession>
<feature type="region of interest" description="Disordered" evidence="2">
    <location>
        <begin position="332"/>
        <end position="376"/>
    </location>
</feature>
<dbReference type="EMBL" id="CP045875">
    <property type="protein sequence ID" value="QGG49422.1"/>
    <property type="molecule type" value="Genomic_DNA"/>
</dbReference>
<dbReference type="OrthoDB" id="2379109at2"/>